<gene>
    <name evidence="2" type="ORF">METZ01_LOCUS310911</name>
</gene>
<feature type="domain" description="Zinc-ribbon" evidence="1">
    <location>
        <begin position="2"/>
        <end position="22"/>
    </location>
</feature>
<evidence type="ECO:0000313" key="2">
    <source>
        <dbReference type="EMBL" id="SVC58057.1"/>
    </source>
</evidence>
<sequence length="40" mass="4400">MKCLKCGNSNPENAAYCQNCNAYLAEPPGMEYLDAFKALI</sequence>
<reference evidence="2" key="1">
    <citation type="submission" date="2018-05" db="EMBL/GenBank/DDBJ databases">
        <authorList>
            <person name="Lanie J.A."/>
            <person name="Ng W.-L."/>
            <person name="Kazmierczak K.M."/>
            <person name="Andrzejewski T.M."/>
            <person name="Davidsen T.M."/>
            <person name="Wayne K.J."/>
            <person name="Tettelin H."/>
            <person name="Glass J.I."/>
            <person name="Rusch D."/>
            <person name="Podicherti R."/>
            <person name="Tsui H.-C.T."/>
            <person name="Winkler M.E."/>
        </authorList>
    </citation>
    <scope>NUCLEOTIDE SEQUENCE</scope>
</reference>
<accession>A0A382NCT0</accession>
<organism evidence="2">
    <name type="scientific">marine metagenome</name>
    <dbReference type="NCBI Taxonomy" id="408172"/>
    <lineage>
        <taxon>unclassified sequences</taxon>
        <taxon>metagenomes</taxon>
        <taxon>ecological metagenomes</taxon>
    </lineage>
</organism>
<proteinExistence type="predicted"/>
<protein>
    <recommendedName>
        <fullName evidence="1">Zinc-ribbon domain-containing protein</fullName>
    </recommendedName>
</protein>
<feature type="non-terminal residue" evidence="2">
    <location>
        <position position="40"/>
    </location>
</feature>
<name>A0A382NCT0_9ZZZZ</name>
<dbReference type="Pfam" id="PF13240">
    <property type="entry name" value="Zn_Ribbon_1"/>
    <property type="match status" value="1"/>
</dbReference>
<evidence type="ECO:0000259" key="1">
    <source>
        <dbReference type="Pfam" id="PF13240"/>
    </source>
</evidence>
<dbReference type="AlphaFoldDB" id="A0A382NCT0"/>
<dbReference type="EMBL" id="UINC01099069">
    <property type="protein sequence ID" value="SVC58057.1"/>
    <property type="molecule type" value="Genomic_DNA"/>
</dbReference>
<dbReference type="InterPro" id="IPR026870">
    <property type="entry name" value="Zinc_ribbon_dom"/>
</dbReference>